<dbReference type="Proteomes" id="UP000320176">
    <property type="component" value="Unassembled WGS sequence"/>
</dbReference>
<gene>
    <name evidence="1" type="ORF">Pla52n_53340</name>
</gene>
<organism evidence="1 2">
    <name type="scientific">Stieleria varia</name>
    <dbReference type="NCBI Taxonomy" id="2528005"/>
    <lineage>
        <taxon>Bacteria</taxon>
        <taxon>Pseudomonadati</taxon>
        <taxon>Planctomycetota</taxon>
        <taxon>Planctomycetia</taxon>
        <taxon>Pirellulales</taxon>
        <taxon>Pirellulaceae</taxon>
        <taxon>Stieleria</taxon>
    </lineage>
</organism>
<evidence type="ECO:0000313" key="2">
    <source>
        <dbReference type="Proteomes" id="UP000320176"/>
    </source>
</evidence>
<sequence>MPKTSLLSAATKRTPSTARLSRIAFSDFLRVFIRRCSGPSLTPVMLAVVFSAGIGVCRAEDANPLKTHPVSMIPAGVLVPSADAVASESDDVQPWNRLVLIATPKINSGDVDAMSASIRDAATACSLTLMASIKQVTGSDGGVQYTFRDLGVGYSLPINGRQTIISSDTAAQQGAALGFIARQILRSNEKRLSEVRVVASTSTLRILDAPSVVLIGQQHQHCITRHLIWLDPASGTGAMLVWLLQPGVESGANAGDRMIDKPMRLLRWGTTEQRMVHVDGSEFTLGFPSELAVALEDLPPGRDIAWPENAKSLTSRTTYGEADIEQLAAALNHAIGAAN</sequence>
<evidence type="ECO:0000313" key="1">
    <source>
        <dbReference type="EMBL" id="TWT94513.1"/>
    </source>
</evidence>
<accession>A0A5C6A887</accession>
<proteinExistence type="predicted"/>
<dbReference type="OrthoDB" id="269147at2"/>
<protein>
    <submittedName>
        <fullName evidence="1">Uncharacterized protein</fullName>
    </submittedName>
</protein>
<dbReference type="RefSeq" id="WP_146522365.1">
    <property type="nucleotide sequence ID" value="NZ_CP151726.1"/>
</dbReference>
<dbReference type="AlphaFoldDB" id="A0A5C6A887"/>
<name>A0A5C6A887_9BACT</name>
<dbReference type="EMBL" id="SJPN01000007">
    <property type="protein sequence ID" value="TWT94513.1"/>
    <property type="molecule type" value="Genomic_DNA"/>
</dbReference>
<comment type="caution">
    <text evidence="1">The sequence shown here is derived from an EMBL/GenBank/DDBJ whole genome shotgun (WGS) entry which is preliminary data.</text>
</comment>
<reference evidence="1 2" key="1">
    <citation type="submission" date="2019-02" db="EMBL/GenBank/DDBJ databases">
        <title>Deep-cultivation of Planctomycetes and their phenomic and genomic characterization uncovers novel biology.</title>
        <authorList>
            <person name="Wiegand S."/>
            <person name="Jogler M."/>
            <person name="Boedeker C."/>
            <person name="Pinto D."/>
            <person name="Vollmers J."/>
            <person name="Rivas-Marin E."/>
            <person name="Kohn T."/>
            <person name="Peeters S.H."/>
            <person name="Heuer A."/>
            <person name="Rast P."/>
            <person name="Oberbeckmann S."/>
            <person name="Bunk B."/>
            <person name="Jeske O."/>
            <person name="Meyerdierks A."/>
            <person name="Storesund J.E."/>
            <person name="Kallscheuer N."/>
            <person name="Luecker S."/>
            <person name="Lage O.M."/>
            <person name="Pohl T."/>
            <person name="Merkel B.J."/>
            <person name="Hornburger P."/>
            <person name="Mueller R.-W."/>
            <person name="Bruemmer F."/>
            <person name="Labrenz M."/>
            <person name="Spormann A.M."/>
            <person name="Op Den Camp H."/>
            <person name="Overmann J."/>
            <person name="Amann R."/>
            <person name="Jetten M.S.M."/>
            <person name="Mascher T."/>
            <person name="Medema M.H."/>
            <person name="Devos D.P."/>
            <person name="Kaster A.-K."/>
            <person name="Ovreas L."/>
            <person name="Rohde M."/>
            <person name="Galperin M.Y."/>
            <person name="Jogler C."/>
        </authorList>
    </citation>
    <scope>NUCLEOTIDE SEQUENCE [LARGE SCALE GENOMIC DNA]</scope>
    <source>
        <strain evidence="1 2">Pla52n</strain>
    </source>
</reference>
<keyword evidence="2" id="KW-1185">Reference proteome</keyword>